<dbReference type="AlphaFoldDB" id="A0A086J4V7"/>
<reference evidence="1 2" key="1">
    <citation type="journal article" date="2014" name="Genome Announc.">
        <title>Genome Sequence of the Microsporidian Species Nematocida sp1 Strain ERTm6 (ATCC PRA-372).</title>
        <authorList>
            <person name="Bakowski M.A."/>
            <person name="Priest M."/>
            <person name="Young S."/>
            <person name="Cuomo C.A."/>
            <person name="Troemel E.R."/>
        </authorList>
    </citation>
    <scope>NUCLEOTIDE SEQUENCE [LARGE SCALE GENOMIC DNA]</scope>
    <source>
        <strain evidence="1 2">ERTm6</strain>
    </source>
</reference>
<dbReference type="Proteomes" id="UP000054524">
    <property type="component" value="Unassembled WGS sequence"/>
</dbReference>
<proteinExistence type="predicted"/>
<keyword evidence="2" id="KW-1185">Reference proteome</keyword>
<dbReference type="RefSeq" id="XP_052905730.1">
    <property type="nucleotide sequence ID" value="XM_053047905.1"/>
</dbReference>
<evidence type="ECO:0000313" key="1">
    <source>
        <dbReference type="EMBL" id="KFG27175.1"/>
    </source>
</evidence>
<dbReference type="HOGENOM" id="CLU_020323_0_0_1"/>
<name>A0A086J4V7_NEMA1</name>
<protein>
    <submittedName>
        <fullName evidence="1">Uncharacterized protein</fullName>
    </submittedName>
</protein>
<sequence length="775" mass="88784">MGQDLRQLENALKKIRIDFPEVMQEKYIPGPAMQRISDSEKMQDEFESTYEMLSAGLEALIAENTKPLKNSAITYHKVHKEIVAASHNITEVEACLTELIKSVQSDSIGKHIEDLKQEQEKYIRDLKESEIKKALAVDMLTIGDIHAGRLSEIMNNIQCVEDREARMEVKCRTENGLWKVKKEIEGRIKDSLQGVIRISPVDIRVLEKIAGCALVPVYKSTNECMVRIINRATREMHKEMHKKEVVTGEDEAQILSRELAVFASEVSNLLHNIQTILHKRKEECTSSKKYRYNPELYEEIWLNREASNKTAQVSLPLYDSSVLEEDIFKKIVEWISVFFKRLTKDTEGAAEDTIAYGIQKINRLDSASLMYNELFYSKYGHLTKDENSVETDLFIMNVHLVRSEDAILIIHGCALEISATMRDVLADVLPAHVDISDKIKDVELISCFANRKQMLMDLVEKVEELEKTADHTMPFLQKYQRAIKRVLGALGRFAKVRIAGLEIKIEEAAADALGRVLASMQAVFKAISRVSEEELEEIKYHAEDSISGEIERWNNPEEKESALGPSIFMHCTSRKFIAISEFIQLPNDILSLITHMSMSIIEKSTKEKKTEEHTQGPMEQIQAGFTKLAQMMFGCFTVHLLSLVGTTIDQLLTKADVLDRKLEHFLLIDTYLVQKTRSIILEYITTYFLVHIERFSVFSHTFTFKQAVISLQQCLESKEDTSVFSNGNYLPVHVFYILPYVEKKDQLFGTGLLEMYSQNQLLCKRIKEIFKIPSN</sequence>
<dbReference type="GeneID" id="77675224"/>
<evidence type="ECO:0000313" key="2">
    <source>
        <dbReference type="Proteomes" id="UP000054524"/>
    </source>
</evidence>
<dbReference type="EMBL" id="AKIJ01000001">
    <property type="protein sequence ID" value="KFG27175.1"/>
    <property type="molecule type" value="Genomic_DNA"/>
</dbReference>
<organism evidence="1 2">
    <name type="scientific">Nematocida ausubeli (strain ATCC PRA-371 / ERTm2)</name>
    <name type="common">Nematode killer fungus</name>
    <dbReference type="NCBI Taxonomy" id="1913371"/>
    <lineage>
        <taxon>Eukaryota</taxon>
        <taxon>Fungi</taxon>
        <taxon>Fungi incertae sedis</taxon>
        <taxon>Microsporidia</taxon>
        <taxon>Nematocida</taxon>
    </lineage>
</organism>
<gene>
    <name evidence="1" type="ORF">NESG_00251</name>
</gene>
<accession>A0A086J4V7</accession>
<comment type="caution">
    <text evidence="1">The sequence shown here is derived from an EMBL/GenBank/DDBJ whole genome shotgun (WGS) entry which is preliminary data.</text>
</comment>